<keyword evidence="5" id="KW-1185">Reference proteome</keyword>
<accession>A0A072TLF1</accession>
<dbReference type="Proteomes" id="UP000265566">
    <property type="component" value="Chromosome 8"/>
</dbReference>
<name>A0A072TLF1_MEDTR</name>
<dbReference type="EMBL" id="PSQE01000008">
    <property type="protein sequence ID" value="RHN38863.1"/>
    <property type="molecule type" value="Genomic_DNA"/>
</dbReference>
<dbReference type="EMBL" id="CM001224">
    <property type="protein sequence ID" value="KEH18046.1"/>
    <property type="molecule type" value="Genomic_DNA"/>
</dbReference>
<feature type="chain" id="PRO_5014498779" evidence="1">
    <location>
        <begin position="23"/>
        <end position="74"/>
    </location>
</feature>
<evidence type="ECO:0000313" key="4">
    <source>
        <dbReference type="EnsemblPlants" id="KEH18046"/>
    </source>
</evidence>
<evidence type="ECO:0000313" key="2">
    <source>
        <dbReference type="EMBL" id="KEH18046.1"/>
    </source>
</evidence>
<evidence type="ECO:0000256" key="1">
    <source>
        <dbReference type="SAM" id="SignalP"/>
    </source>
</evidence>
<feature type="signal peptide" evidence="1">
    <location>
        <begin position="1"/>
        <end position="22"/>
    </location>
</feature>
<dbReference type="AlphaFoldDB" id="A0A072TLF1"/>
<dbReference type="Gramene" id="rna44834">
    <property type="protein sequence ID" value="RHN38863.1"/>
    <property type="gene ID" value="gene44834"/>
</dbReference>
<evidence type="ECO:0000313" key="3">
    <source>
        <dbReference type="EMBL" id="RHN38863.1"/>
    </source>
</evidence>
<protein>
    <submittedName>
        <fullName evidence="2">Defensin-like protein</fullName>
    </submittedName>
</protein>
<gene>
    <name evidence="2" type="ordered locus">MTR_8g010260</name>
    <name evidence="3" type="ORF">MtrunA17_Chr8g0337721</name>
</gene>
<dbReference type="EnsemblPlants" id="KEH18046">
    <property type="protein sequence ID" value="KEH18046"/>
    <property type="gene ID" value="MTR_8g010260"/>
</dbReference>
<evidence type="ECO:0000313" key="6">
    <source>
        <dbReference type="Proteomes" id="UP000265566"/>
    </source>
</evidence>
<evidence type="ECO:0000313" key="5">
    <source>
        <dbReference type="Proteomes" id="UP000002051"/>
    </source>
</evidence>
<dbReference type="Proteomes" id="UP000002051">
    <property type="component" value="Chromosome 8"/>
</dbReference>
<proteinExistence type="predicted"/>
<reference evidence="2 5" key="2">
    <citation type="journal article" date="2014" name="BMC Genomics">
        <title>An improved genome release (version Mt4.0) for the model legume Medicago truncatula.</title>
        <authorList>
            <person name="Tang H."/>
            <person name="Krishnakumar V."/>
            <person name="Bidwell S."/>
            <person name="Rosen B."/>
            <person name="Chan A."/>
            <person name="Zhou S."/>
            <person name="Gentzbittel L."/>
            <person name="Childs K.L."/>
            <person name="Yandell M."/>
            <person name="Gundlach H."/>
            <person name="Mayer K.F."/>
            <person name="Schwartz D.C."/>
            <person name="Town C.D."/>
        </authorList>
    </citation>
    <scope>GENOME REANNOTATION</scope>
    <source>
        <strain evidence="2">A17</strain>
        <strain evidence="4 5">cv. Jemalong A17</strain>
    </source>
</reference>
<dbReference type="HOGENOM" id="CLU_199309_0_0_1"/>
<reference evidence="4" key="3">
    <citation type="submission" date="2015-04" db="UniProtKB">
        <authorList>
            <consortium name="EnsemblPlants"/>
        </authorList>
    </citation>
    <scope>IDENTIFICATION</scope>
    <source>
        <strain evidence="4">cv. Jemalong A17</strain>
    </source>
</reference>
<reference evidence="2 5" key="1">
    <citation type="journal article" date="2011" name="Nature">
        <title>The Medicago genome provides insight into the evolution of rhizobial symbioses.</title>
        <authorList>
            <person name="Young N.D."/>
            <person name="Debelle F."/>
            <person name="Oldroyd G.E."/>
            <person name="Geurts R."/>
            <person name="Cannon S.B."/>
            <person name="Udvardi M.K."/>
            <person name="Benedito V.A."/>
            <person name="Mayer K.F."/>
            <person name="Gouzy J."/>
            <person name="Schoof H."/>
            <person name="Van de Peer Y."/>
            <person name="Proost S."/>
            <person name="Cook D.R."/>
            <person name="Meyers B.C."/>
            <person name="Spannagl M."/>
            <person name="Cheung F."/>
            <person name="De Mita S."/>
            <person name="Krishnakumar V."/>
            <person name="Gundlach H."/>
            <person name="Zhou S."/>
            <person name="Mudge J."/>
            <person name="Bharti A.K."/>
            <person name="Murray J.D."/>
            <person name="Naoumkina M.A."/>
            <person name="Rosen B."/>
            <person name="Silverstein K.A."/>
            <person name="Tang H."/>
            <person name="Rombauts S."/>
            <person name="Zhao P.X."/>
            <person name="Zhou P."/>
            <person name="Barbe V."/>
            <person name="Bardou P."/>
            <person name="Bechner M."/>
            <person name="Bellec A."/>
            <person name="Berger A."/>
            <person name="Berges H."/>
            <person name="Bidwell S."/>
            <person name="Bisseling T."/>
            <person name="Choisne N."/>
            <person name="Couloux A."/>
            <person name="Denny R."/>
            <person name="Deshpande S."/>
            <person name="Dai X."/>
            <person name="Doyle J.J."/>
            <person name="Dudez A.M."/>
            <person name="Farmer A.D."/>
            <person name="Fouteau S."/>
            <person name="Franken C."/>
            <person name="Gibelin C."/>
            <person name="Gish J."/>
            <person name="Goldstein S."/>
            <person name="Gonzalez A.J."/>
            <person name="Green P.J."/>
            <person name="Hallab A."/>
            <person name="Hartog M."/>
            <person name="Hua A."/>
            <person name="Humphray S.J."/>
            <person name="Jeong D.H."/>
            <person name="Jing Y."/>
            <person name="Jocker A."/>
            <person name="Kenton S.M."/>
            <person name="Kim D.J."/>
            <person name="Klee K."/>
            <person name="Lai H."/>
            <person name="Lang C."/>
            <person name="Lin S."/>
            <person name="Macmil S.L."/>
            <person name="Magdelenat G."/>
            <person name="Matthews L."/>
            <person name="McCorrison J."/>
            <person name="Monaghan E.L."/>
            <person name="Mun J.H."/>
            <person name="Najar F.Z."/>
            <person name="Nicholson C."/>
            <person name="Noirot C."/>
            <person name="O'Bleness M."/>
            <person name="Paule C.R."/>
            <person name="Poulain J."/>
            <person name="Prion F."/>
            <person name="Qin B."/>
            <person name="Qu C."/>
            <person name="Retzel E.F."/>
            <person name="Riddle C."/>
            <person name="Sallet E."/>
            <person name="Samain S."/>
            <person name="Samson N."/>
            <person name="Sanders I."/>
            <person name="Saurat O."/>
            <person name="Scarpelli C."/>
            <person name="Schiex T."/>
            <person name="Segurens B."/>
            <person name="Severin A.J."/>
            <person name="Sherrier D.J."/>
            <person name="Shi R."/>
            <person name="Sims S."/>
            <person name="Singer S.R."/>
            <person name="Sinharoy S."/>
            <person name="Sterck L."/>
            <person name="Viollet A."/>
            <person name="Wang B.B."/>
            <person name="Wang K."/>
            <person name="Wang M."/>
            <person name="Wang X."/>
            <person name="Warfsmann J."/>
            <person name="Weissenbach J."/>
            <person name="White D.D."/>
            <person name="White J.D."/>
            <person name="Wiley G.B."/>
            <person name="Wincker P."/>
            <person name="Xing Y."/>
            <person name="Yang L."/>
            <person name="Yao Z."/>
            <person name="Ying F."/>
            <person name="Zhai J."/>
            <person name="Zhou L."/>
            <person name="Zuber A."/>
            <person name="Denarie J."/>
            <person name="Dixon R.A."/>
            <person name="May G.D."/>
            <person name="Schwartz D.C."/>
            <person name="Rogers J."/>
            <person name="Quetier F."/>
            <person name="Town C.D."/>
            <person name="Roe B.A."/>
        </authorList>
    </citation>
    <scope>NUCLEOTIDE SEQUENCE [LARGE SCALE GENOMIC DNA]</scope>
    <source>
        <strain evidence="2">A17</strain>
        <strain evidence="4 5">cv. Jemalong A17</strain>
    </source>
</reference>
<sequence>MERKTLLGLSFFLFVLLAAQEAVVKIEGCEKKSSVGFGGLCIGPKLSYECNFICMYTDHLKGGYCKNEECMCSC</sequence>
<dbReference type="GO" id="GO:0006952">
    <property type="term" value="P:defense response"/>
    <property type="evidence" value="ECO:0000318"/>
    <property type="project" value="GO_Central"/>
</dbReference>
<reference evidence="6" key="4">
    <citation type="journal article" date="2018" name="Nat. Plants">
        <title>Whole-genome landscape of Medicago truncatula symbiotic genes.</title>
        <authorList>
            <person name="Pecrix Y."/>
            <person name="Staton S.E."/>
            <person name="Sallet E."/>
            <person name="Lelandais-Briere C."/>
            <person name="Moreau S."/>
            <person name="Carrere S."/>
            <person name="Blein T."/>
            <person name="Jardinaud M.F."/>
            <person name="Latrasse D."/>
            <person name="Zouine M."/>
            <person name="Zahm M."/>
            <person name="Kreplak J."/>
            <person name="Mayjonade B."/>
            <person name="Satge C."/>
            <person name="Perez M."/>
            <person name="Cauet S."/>
            <person name="Marande W."/>
            <person name="Chantry-Darmon C."/>
            <person name="Lopez-Roques C."/>
            <person name="Bouchez O."/>
            <person name="Berard A."/>
            <person name="Debelle F."/>
            <person name="Munos S."/>
            <person name="Bendahmane A."/>
            <person name="Berges H."/>
            <person name="Niebel A."/>
            <person name="Buitink J."/>
            <person name="Frugier F."/>
            <person name="Benhamed M."/>
            <person name="Crespi M."/>
            <person name="Gouzy J."/>
            <person name="Gamas P."/>
        </authorList>
    </citation>
    <scope>NUCLEOTIDE SEQUENCE [LARGE SCALE GENOMIC DNA]</scope>
    <source>
        <strain evidence="6">cv. Jemalong A17</strain>
    </source>
</reference>
<reference evidence="3" key="5">
    <citation type="journal article" date="2018" name="Nat. Plants">
        <title>Whole-genome landscape of Medicago truncatula symbiotic genes.</title>
        <authorList>
            <person name="Pecrix Y."/>
            <person name="Gamas P."/>
            <person name="Carrere S."/>
        </authorList>
    </citation>
    <scope>NUCLEOTIDE SEQUENCE</scope>
    <source>
        <tissue evidence="3">Leaves</tissue>
    </source>
</reference>
<keyword evidence="1" id="KW-0732">Signal</keyword>
<organism evidence="2 5">
    <name type="scientific">Medicago truncatula</name>
    <name type="common">Barrel medic</name>
    <name type="synonym">Medicago tribuloides</name>
    <dbReference type="NCBI Taxonomy" id="3880"/>
    <lineage>
        <taxon>Eukaryota</taxon>
        <taxon>Viridiplantae</taxon>
        <taxon>Streptophyta</taxon>
        <taxon>Embryophyta</taxon>
        <taxon>Tracheophyta</taxon>
        <taxon>Spermatophyta</taxon>
        <taxon>Magnoliopsida</taxon>
        <taxon>eudicotyledons</taxon>
        <taxon>Gunneridae</taxon>
        <taxon>Pentapetalae</taxon>
        <taxon>rosids</taxon>
        <taxon>fabids</taxon>
        <taxon>Fabales</taxon>
        <taxon>Fabaceae</taxon>
        <taxon>Papilionoideae</taxon>
        <taxon>50 kb inversion clade</taxon>
        <taxon>NPAAA clade</taxon>
        <taxon>Hologalegina</taxon>
        <taxon>IRL clade</taxon>
        <taxon>Trifolieae</taxon>
        <taxon>Medicago</taxon>
    </lineage>
</organism>